<evidence type="ECO:0000313" key="2">
    <source>
        <dbReference type="EMBL" id="CAE0389093.1"/>
    </source>
</evidence>
<keyword evidence="1" id="KW-0175">Coiled coil</keyword>
<dbReference type="AlphaFoldDB" id="A0A7S3KQ76"/>
<feature type="coiled-coil region" evidence="1">
    <location>
        <begin position="67"/>
        <end position="94"/>
    </location>
</feature>
<organism evidence="2">
    <name type="scientific">Euplotes crassus</name>
    <dbReference type="NCBI Taxonomy" id="5936"/>
    <lineage>
        <taxon>Eukaryota</taxon>
        <taxon>Sar</taxon>
        <taxon>Alveolata</taxon>
        <taxon>Ciliophora</taxon>
        <taxon>Intramacronucleata</taxon>
        <taxon>Spirotrichea</taxon>
        <taxon>Hypotrichia</taxon>
        <taxon>Euplotida</taxon>
        <taxon>Euplotidae</taxon>
        <taxon>Moneuplotes</taxon>
    </lineage>
</organism>
<protein>
    <submittedName>
        <fullName evidence="2">Uncharacterized protein</fullName>
    </submittedName>
</protein>
<gene>
    <name evidence="2" type="ORF">ECRA1380_LOCUS14065</name>
</gene>
<sequence length="109" mass="13167">MSSAQEDEHAQLLYLAKENKVLQQEFRDLNLSLNKFIEMMKDFKYKNNSRYRKINQSMRARPKAVKIETKLGEKQSYELMIENMRREHRRLRDRLDVVGDPSYSLSLRK</sequence>
<dbReference type="EMBL" id="HBIK01030014">
    <property type="protein sequence ID" value="CAE0389093.1"/>
    <property type="molecule type" value="Transcribed_RNA"/>
</dbReference>
<proteinExistence type="predicted"/>
<name>A0A7S3KQ76_EUPCR</name>
<reference evidence="2" key="1">
    <citation type="submission" date="2021-01" db="EMBL/GenBank/DDBJ databases">
        <authorList>
            <person name="Corre E."/>
            <person name="Pelletier E."/>
            <person name="Niang G."/>
            <person name="Scheremetjew M."/>
            <person name="Finn R."/>
            <person name="Kale V."/>
            <person name="Holt S."/>
            <person name="Cochrane G."/>
            <person name="Meng A."/>
            <person name="Brown T."/>
            <person name="Cohen L."/>
        </authorList>
    </citation>
    <scope>NUCLEOTIDE SEQUENCE</scope>
    <source>
        <strain evidence="2">CT5</strain>
    </source>
</reference>
<evidence type="ECO:0000256" key="1">
    <source>
        <dbReference type="SAM" id="Coils"/>
    </source>
</evidence>
<accession>A0A7S3KQ76</accession>